<dbReference type="AlphaFoldDB" id="A0A837D9C5"/>
<protein>
    <submittedName>
        <fullName evidence="2">Uncharacterized protein</fullName>
    </submittedName>
</protein>
<dbReference type="OrthoDB" id="4337876at2"/>
<organism evidence="2 3">
    <name type="scientific">Saccharomonospora viridis</name>
    <dbReference type="NCBI Taxonomy" id="1852"/>
    <lineage>
        <taxon>Bacteria</taxon>
        <taxon>Bacillati</taxon>
        <taxon>Actinomycetota</taxon>
        <taxon>Actinomycetes</taxon>
        <taxon>Pseudonocardiales</taxon>
        <taxon>Pseudonocardiaceae</taxon>
        <taxon>Saccharomonospora</taxon>
    </lineage>
</organism>
<keyword evidence="1" id="KW-0472">Membrane</keyword>
<gene>
    <name evidence="2" type="ORF">MINT15_33730</name>
</gene>
<reference evidence="2 3" key="1">
    <citation type="submission" date="2014-10" db="EMBL/GenBank/DDBJ databases">
        <title>Genome sequence of Micropolyspora internatus JCM3315.</title>
        <authorList>
            <person name="Shin S.-K."/>
            <person name="Yi H."/>
        </authorList>
    </citation>
    <scope>NUCLEOTIDE SEQUENCE [LARGE SCALE GENOMIC DNA]</scope>
    <source>
        <strain evidence="2 3">JCM 3315</strain>
    </source>
</reference>
<feature type="transmembrane region" description="Helical" evidence="1">
    <location>
        <begin position="56"/>
        <end position="75"/>
    </location>
</feature>
<name>A0A837D9C5_9PSEU</name>
<sequence>MTTPRRSALRASCLGLGLTLIAAFLPHLDRVTTHVLAAHIHTSYPTYTEEQVDTAVNAWLMLLSVIGALGVLGWIWTMWTIKADKRWARWSALSIFVIATGVALAALLTKDTSGDVGLAPPLGLVGILPCLAGLWVVVALWRKPEPQPHTR</sequence>
<comment type="caution">
    <text evidence="2">The sequence shown here is derived from an EMBL/GenBank/DDBJ whole genome shotgun (WGS) entry which is preliminary data.</text>
</comment>
<dbReference type="RefSeq" id="WP_082002421.1">
    <property type="nucleotide sequence ID" value="NZ_CALJZO010000119.1"/>
</dbReference>
<accession>A0A837D9C5</accession>
<evidence type="ECO:0000313" key="3">
    <source>
        <dbReference type="Proteomes" id="UP000030848"/>
    </source>
</evidence>
<feature type="transmembrane region" description="Helical" evidence="1">
    <location>
        <begin position="121"/>
        <end position="141"/>
    </location>
</feature>
<keyword evidence="1" id="KW-0812">Transmembrane</keyword>
<feature type="transmembrane region" description="Helical" evidence="1">
    <location>
        <begin position="87"/>
        <end position="109"/>
    </location>
</feature>
<keyword evidence="1" id="KW-1133">Transmembrane helix</keyword>
<evidence type="ECO:0000256" key="1">
    <source>
        <dbReference type="SAM" id="Phobius"/>
    </source>
</evidence>
<dbReference type="EMBL" id="JRZE01000006">
    <property type="protein sequence ID" value="KHF43171.1"/>
    <property type="molecule type" value="Genomic_DNA"/>
</dbReference>
<proteinExistence type="predicted"/>
<dbReference type="Proteomes" id="UP000030848">
    <property type="component" value="Unassembled WGS sequence"/>
</dbReference>
<evidence type="ECO:0000313" key="2">
    <source>
        <dbReference type="EMBL" id="KHF43171.1"/>
    </source>
</evidence>